<dbReference type="Proteomes" id="UP000054359">
    <property type="component" value="Unassembled WGS sequence"/>
</dbReference>
<evidence type="ECO:0000313" key="1">
    <source>
        <dbReference type="EMBL" id="KFM68026.1"/>
    </source>
</evidence>
<evidence type="ECO:0000313" key="2">
    <source>
        <dbReference type="Proteomes" id="UP000054359"/>
    </source>
</evidence>
<name>A0A087TSD7_STEMI</name>
<protein>
    <submittedName>
        <fullName evidence="1">Uncharacterized protein</fullName>
    </submittedName>
</protein>
<dbReference type="EMBL" id="KK116532">
    <property type="protein sequence ID" value="KFM68026.1"/>
    <property type="molecule type" value="Genomic_DNA"/>
</dbReference>
<reference evidence="1 2" key="1">
    <citation type="submission" date="2013-11" db="EMBL/GenBank/DDBJ databases">
        <title>Genome sequencing of Stegodyphus mimosarum.</title>
        <authorList>
            <person name="Bechsgaard J."/>
        </authorList>
    </citation>
    <scope>NUCLEOTIDE SEQUENCE [LARGE SCALE GENOMIC DNA]</scope>
</reference>
<feature type="non-terminal residue" evidence="1">
    <location>
        <position position="91"/>
    </location>
</feature>
<sequence length="91" mass="10486">MEIFNKELVGREVKFLRSKCGSVRPRRHLLSLKLIFQGQSILTQHPSVHVRNNFRSQQTSKEILLAAIVAIFTVLSKAWKNSSNLMLDHMI</sequence>
<dbReference type="AlphaFoldDB" id="A0A087TSD7"/>
<accession>A0A087TSD7</accession>
<organism evidence="1 2">
    <name type="scientific">Stegodyphus mimosarum</name>
    <name type="common">African social velvet spider</name>
    <dbReference type="NCBI Taxonomy" id="407821"/>
    <lineage>
        <taxon>Eukaryota</taxon>
        <taxon>Metazoa</taxon>
        <taxon>Ecdysozoa</taxon>
        <taxon>Arthropoda</taxon>
        <taxon>Chelicerata</taxon>
        <taxon>Arachnida</taxon>
        <taxon>Araneae</taxon>
        <taxon>Araneomorphae</taxon>
        <taxon>Entelegynae</taxon>
        <taxon>Eresoidea</taxon>
        <taxon>Eresidae</taxon>
        <taxon>Stegodyphus</taxon>
    </lineage>
</organism>
<gene>
    <name evidence="1" type="ORF">X975_05344</name>
</gene>
<proteinExistence type="predicted"/>
<keyword evidence="2" id="KW-1185">Reference proteome</keyword>